<dbReference type="Proteomes" id="UP000027222">
    <property type="component" value="Unassembled WGS sequence"/>
</dbReference>
<evidence type="ECO:0000313" key="5">
    <source>
        <dbReference type="Proteomes" id="UP000027222"/>
    </source>
</evidence>
<keyword evidence="5" id="KW-1185">Reference proteome</keyword>
<evidence type="ECO:0000256" key="3">
    <source>
        <dbReference type="SAM" id="SignalP"/>
    </source>
</evidence>
<dbReference type="GO" id="GO:0005576">
    <property type="term" value="C:extracellular region"/>
    <property type="evidence" value="ECO:0007669"/>
    <property type="project" value="InterPro"/>
</dbReference>
<comment type="similarity">
    <text evidence="1">Belongs to the cerato-ulmin hydrophobin family.</text>
</comment>
<dbReference type="HOGENOM" id="CLU_141181_2_1_1"/>
<organism evidence="4 5">
    <name type="scientific">Galerina marginata (strain CBS 339.88)</name>
    <dbReference type="NCBI Taxonomy" id="685588"/>
    <lineage>
        <taxon>Eukaryota</taxon>
        <taxon>Fungi</taxon>
        <taxon>Dikarya</taxon>
        <taxon>Basidiomycota</taxon>
        <taxon>Agaricomycotina</taxon>
        <taxon>Agaricomycetes</taxon>
        <taxon>Agaricomycetidae</taxon>
        <taxon>Agaricales</taxon>
        <taxon>Agaricineae</taxon>
        <taxon>Strophariaceae</taxon>
        <taxon>Galerina</taxon>
    </lineage>
</organism>
<feature type="chain" id="PRO_5001648304" description="Hydrophobin" evidence="3">
    <location>
        <begin position="19"/>
        <end position="86"/>
    </location>
</feature>
<gene>
    <name evidence="4" type="ORF">GALMADRAFT_37265</name>
</gene>
<dbReference type="Gene3D" id="3.20.120.10">
    <property type="entry name" value="Hydrophobin"/>
    <property type="match status" value="1"/>
</dbReference>
<dbReference type="STRING" id="685588.A0A067S7B7"/>
<dbReference type="OrthoDB" id="2975892at2759"/>
<dbReference type="PANTHER" id="PTHR42341">
    <property type="entry name" value="HYDROPHOBIN"/>
    <property type="match status" value="1"/>
</dbReference>
<dbReference type="CDD" id="cd23508">
    <property type="entry name" value="hydrophobin_II"/>
    <property type="match status" value="1"/>
</dbReference>
<dbReference type="SUPFAM" id="SSF101751">
    <property type="entry name" value="Hydrophobin II, HfbII"/>
    <property type="match status" value="1"/>
</dbReference>
<evidence type="ECO:0008006" key="6">
    <source>
        <dbReference type="Google" id="ProtNLM"/>
    </source>
</evidence>
<dbReference type="EMBL" id="KL142420">
    <property type="protein sequence ID" value="KDR66706.1"/>
    <property type="molecule type" value="Genomic_DNA"/>
</dbReference>
<dbReference type="PANTHER" id="PTHR42341:SF1">
    <property type="entry name" value="HYDROPHOBIN"/>
    <property type="match status" value="1"/>
</dbReference>
<protein>
    <recommendedName>
        <fullName evidence="6">Hydrophobin</fullName>
    </recommendedName>
</protein>
<name>A0A067S7B7_GALM3</name>
<reference evidence="5" key="1">
    <citation type="journal article" date="2014" name="Proc. Natl. Acad. Sci. U.S.A.">
        <title>Extensive sampling of basidiomycete genomes demonstrates inadequacy of the white-rot/brown-rot paradigm for wood decay fungi.</title>
        <authorList>
            <person name="Riley R."/>
            <person name="Salamov A.A."/>
            <person name="Brown D.W."/>
            <person name="Nagy L.G."/>
            <person name="Floudas D."/>
            <person name="Held B.W."/>
            <person name="Levasseur A."/>
            <person name="Lombard V."/>
            <person name="Morin E."/>
            <person name="Otillar R."/>
            <person name="Lindquist E.A."/>
            <person name="Sun H."/>
            <person name="LaButti K.M."/>
            <person name="Schmutz J."/>
            <person name="Jabbour D."/>
            <person name="Luo H."/>
            <person name="Baker S.E."/>
            <person name="Pisabarro A.G."/>
            <person name="Walton J.D."/>
            <person name="Blanchette R.A."/>
            <person name="Henrissat B."/>
            <person name="Martin F."/>
            <person name="Cullen D."/>
            <person name="Hibbett D.S."/>
            <person name="Grigoriev I.V."/>
        </authorList>
    </citation>
    <scope>NUCLEOTIDE SEQUENCE [LARGE SCALE GENOMIC DNA]</scope>
    <source>
        <strain evidence="5">CBS 339.88</strain>
    </source>
</reference>
<evidence type="ECO:0000256" key="2">
    <source>
        <dbReference type="ARBA" id="ARBA00023157"/>
    </source>
</evidence>
<evidence type="ECO:0000256" key="1">
    <source>
        <dbReference type="ARBA" id="ARBA00009576"/>
    </source>
</evidence>
<feature type="non-terminal residue" evidence="4">
    <location>
        <position position="86"/>
    </location>
</feature>
<evidence type="ECO:0000313" key="4">
    <source>
        <dbReference type="EMBL" id="KDR66706.1"/>
    </source>
</evidence>
<dbReference type="InterPro" id="IPR010636">
    <property type="entry name" value="Class_II_hydrophobin"/>
</dbReference>
<dbReference type="Pfam" id="PF06766">
    <property type="entry name" value="Hydrophobin_2"/>
    <property type="match status" value="1"/>
</dbReference>
<sequence>MRFTLITAITASVAVAVAGPTLENRQSRLCSSSTAPNPVCCATSILGAADLDCASPPNPLPTDIPGFNNVCAAAGQRARCCLLVVV</sequence>
<keyword evidence="2" id="KW-1015">Disulfide bond</keyword>
<accession>A0A067S7B7</accession>
<keyword evidence="3" id="KW-0732">Signal</keyword>
<proteinExistence type="inferred from homology"/>
<dbReference type="AlphaFoldDB" id="A0A067S7B7"/>
<dbReference type="InterPro" id="IPR036686">
    <property type="entry name" value="Class_II_Hydrophobin_sf"/>
</dbReference>
<feature type="signal peptide" evidence="3">
    <location>
        <begin position="1"/>
        <end position="18"/>
    </location>
</feature>